<gene>
    <name evidence="5" type="ORF">SAMN04488540_12537</name>
</gene>
<dbReference type="SUPFAM" id="SSF56784">
    <property type="entry name" value="HAD-like"/>
    <property type="match status" value="1"/>
</dbReference>
<evidence type="ECO:0000256" key="3">
    <source>
        <dbReference type="ARBA" id="ARBA00006171"/>
    </source>
</evidence>
<dbReference type="Gene3D" id="1.10.150.240">
    <property type="entry name" value="Putative phosphatase, domain 2"/>
    <property type="match status" value="1"/>
</dbReference>
<dbReference type="GO" id="GO:0006281">
    <property type="term" value="P:DNA repair"/>
    <property type="evidence" value="ECO:0007669"/>
    <property type="project" value="TreeGrafter"/>
</dbReference>
<evidence type="ECO:0000313" key="5">
    <source>
        <dbReference type="EMBL" id="SDK31382.1"/>
    </source>
</evidence>
<dbReference type="InterPro" id="IPR041492">
    <property type="entry name" value="HAD_2"/>
</dbReference>
<keyword evidence="6" id="KW-1185">Reference proteome</keyword>
<dbReference type="GO" id="GO:0005829">
    <property type="term" value="C:cytosol"/>
    <property type="evidence" value="ECO:0007669"/>
    <property type="project" value="TreeGrafter"/>
</dbReference>
<dbReference type="SFLD" id="SFLDG01129">
    <property type="entry name" value="C1.5:_HAD__Beta-PGM__Phosphata"/>
    <property type="match status" value="1"/>
</dbReference>
<evidence type="ECO:0000256" key="4">
    <source>
        <dbReference type="ARBA" id="ARBA00013078"/>
    </source>
</evidence>
<dbReference type="PANTHER" id="PTHR43434">
    <property type="entry name" value="PHOSPHOGLYCOLATE PHOSPHATASE"/>
    <property type="match status" value="1"/>
</dbReference>
<reference evidence="6" key="1">
    <citation type="submission" date="2016-10" db="EMBL/GenBank/DDBJ databases">
        <authorList>
            <person name="Varghese N."/>
            <person name="Submissions S."/>
        </authorList>
    </citation>
    <scope>NUCLEOTIDE SEQUENCE [LARGE SCALE GENOMIC DNA]</scope>
    <source>
        <strain evidence="6">DSM 23317</strain>
    </source>
</reference>
<dbReference type="EMBL" id="FNEM01000025">
    <property type="protein sequence ID" value="SDK31382.1"/>
    <property type="molecule type" value="Genomic_DNA"/>
</dbReference>
<sequence>MPLDAILWDYDGTLVNSVPKNINITQSILADIAPHLSGENLPHWLRSESAYHQANHAARNWQDLYQNYYGLTAKETTEAGALWAKHQRSNTTEVRLFEGIANVLRSLTALPHGVCSQNDSSTIWALLKREGVDTPFHSIMGYNDVDGGHQKPHPAGGLQCIEAIFGTKRPRQLMYIGDHQGDVEFARNLNRALGADCTVIAVTAAYSGSSPKLWEHQPDHIADTPESLLSLCQSYL</sequence>
<accession>A0A1G9AVR4</accession>
<evidence type="ECO:0000256" key="1">
    <source>
        <dbReference type="ARBA" id="ARBA00000830"/>
    </source>
</evidence>
<comment type="pathway">
    <text evidence="2">Organic acid metabolism; glycolate biosynthesis; glycolate from 2-phosphoglycolate: step 1/1.</text>
</comment>
<name>A0A1G9AVR4_9GAMM</name>
<protein>
    <recommendedName>
        <fullName evidence="4">phosphoglycolate phosphatase</fullName>
        <ecNumber evidence="4">3.1.3.18</ecNumber>
    </recommendedName>
</protein>
<organism evidence="5 6">
    <name type="scientific">Ferrimonas sediminum</name>
    <dbReference type="NCBI Taxonomy" id="718193"/>
    <lineage>
        <taxon>Bacteria</taxon>
        <taxon>Pseudomonadati</taxon>
        <taxon>Pseudomonadota</taxon>
        <taxon>Gammaproteobacteria</taxon>
        <taxon>Alteromonadales</taxon>
        <taxon>Ferrimonadaceae</taxon>
        <taxon>Ferrimonas</taxon>
    </lineage>
</organism>
<dbReference type="RefSeq" id="WP_090368285.1">
    <property type="nucleotide sequence ID" value="NZ_FNEM01000025.1"/>
</dbReference>
<proteinExistence type="inferred from homology"/>
<dbReference type="GO" id="GO:0008967">
    <property type="term" value="F:phosphoglycolate phosphatase activity"/>
    <property type="evidence" value="ECO:0007669"/>
    <property type="project" value="UniProtKB-EC"/>
</dbReference>
<dbReference type="InterPro" id="IPR036412">
    <property type="entry name" value="HAD-like_sf"/>
</dbReference>
<dbReference type="InterPro" id="IPR050155">
    <property type="entry name" value="HAD-like_hydrolase_sf"/>
</dbReference>
<comment type="catalytic activity">
    <reaction evidence="1">
        <text>2-phosphoglycolate + H2O = glycolate + phosphate</text>
        <dbReference type="Rhea" id="RHEA:14369"/>
        <dbReference type="ChEBI" id="CHEBI:15377"/>
        <dbReference type="ChEBI" id="CHEBI:29805"/>
        <dbReference type="ChEBI" id="CHEBI:43474"/>
        <dbReference type="ChEBI" id="CHEBI:58033"/>
        <dbReference type="EC" id="3.1.3.18"/>
    </reaction>
</comment>
<dbReference type="PANTHER" id="PTHR43434:SF1">
    <property type="entry name" value="PHOSPHOGLYCOLATE PHOSPHATASE"/>
    <property type="match status" value="1"/>
</dbReference>
<evidence type="ECO:0000256" key="2">
    <source>
        <dbReference type="ARBA" id="ARBA00004818"/>
    </source>
</evidence>
<dbReference type="InterPro" id="IPR023198">
    <property type="entry name" value="PGP-like_dom2"/>
</dbReference>
<dbReference type="OrthoDB" id="9782449at2"/>
<dbReference type="AlphaFoldDB" id="A0A1G9AVR4"/>
<dbReference type="SFLD" id="SFLDS00003">
    <property type="entry name" value="Haloacid_Dehalogenase"/>
    <property type="match status" value="1"/>
</dbReference>
<dbReference type="InterPro" id="IPR023214">
    <property type="entry name" value="HAD_sf"/>
</dbReference>
<dbReference type="Proteomes" id="UP000199527">
    <property type="component" value="Unassembled WGS sequence"/>
</dbReference>
<evidence type="ECO:0000313" key="6">
    <source>
        <dbReference type="Proteomes" id="UP000199527"/>
    </source>
</evidence>
<comment type="similarity">
    <text evidence="3">Belongs to the HAD-like hydrolase superfamily. CbbY/CbbZ/Gph/YieH family.</text>
</comment>
<dbReference type="EC" id="3.1.3.18" evidence="4"/>
<dbReference type="Pfam" id="PF13419">
    <property type="entry name" value="HAD_2"/>
    <property type="match status" value="1"/>
</dbReference>
<dbReference type="Gene3D" id="3.40.50.1000">
    <property type="entry name" value="HAD superfamily/HAD-like"/>
    <property type="match status" value="1"/>
</dbReference>